<dbReference type="PANTHER" id="PTHR47489:SF2">
    <property type="entry name" value="GCN5-RELATED N-ACETYLTRANSFERASE 5, CHLOROPLASTIC"/>
    <property type="match status" value="1"/>
</dbReference>
<dbReference type="SUPFAM" id="SSF55729">
    <property type="entry name" value="Acyl-CoA N-acyltransferases (Nat)"/>
    <property type="match status" value="1"/>
</dbReference>
<dbReference type="GO" id="GO:0016747">
    <property type="term" value="F:acyltransferase activity, transferring groups other than amino-acyl groups"/>
    <property type="evidence" value="ECO:0007669"/>
    <property type="project" value="InterPro"/>
</dbReference>
<proteinExistence type="predicted"/>
<evidence type="ECO:0000259" key="1">
    <source>
        <dbReference type="PROSITE" id="PS51186"/>
    </source>
</evidence>
<accession>A0AAW1JSJ3</accession>
<feature type="domain" description="N-acetyltransferase" evidence="1">
    <location>
        <begin position="103"/>
        <end position="288"/>
    </location>
</feature>
<organism evidence="2 3">
    <name type="scientific">Saponaria officinalis</name>
    <name type="common">Common soapwort</name>
    <name type="synonym">Lychnis saponaria</name>
    <dbReference type="NCBI Taxonomy" id="3572"/>
    <lineage>
        <taxon>Eukaryota</taxon>
        <taxon>Viridiplantae</taxon>
        <taxon>Streptophyta</taxon>
        <taxon>Embryophyta</taxon>
        <taxon>Tracheophyta</taxon>
        <taxon>Spermatophyta</taxon>
        <taxon>Magnoliopsida</taxon>
        <taxon>eudicotyledons</taxon>
        <taxon>Gunneridae</taxon>
        <taxon>Pentapetalae</taxon>
        <taxon>Caryophyllales</taxon>
        <taxon>Caryophyllaceae</taxon>
        <taxon>Caryophylleae</taxon>
        <taxon>Saponaria</taxon>
    </lineage>
</organism>
<dbReference type="CDD" id="cd04301">
    <property type="entry name" value="NAT_SF"/>
    <property type="match status" value="1"/>
</dbReference>
<evidence type="ECO:0000313" key="3">
    <source>
        <dbReference type="Proteomes" id="UP001443914"/>
    </source>
</evidence>
<comment type="caution">
    <text evidence="2">The sequence shown here is derived from an EMBL/GenBank/DDBJ whole genome shotgun (WGS) entry which is preliminary data.</text>
</comment>
<reference evidence="2" key="1">
    <citation type="submission" date="2024-03" db="EMBL/GenBank/DDBJ databases">
        <title>WGS assembly of Saponaria officinalis var. Norfolk2.</title>
        <authorList>
            <person name="Jenkins J."/>
            <person name="Shu S."/>
            <person name="Grimwood J."/>
            <person name="Barry K."/>
            <person name="Goodstein D."/>
            <person name="Schmutz J."/>
            <person name="Leebens-Mack J."/>
            <person name="Osbourn A."/>
        </authorList>
    </citation>
    <scope>NUCLEOTIDE SEQUENCE [LARGE SCALE GENOMIC DNA]</scope>
    <source>
        <strain evidence="2">JIC</strain>
    </source>
</reference>
<dbReference type="PANTHER" id="PTHR47489">
    <property type="entry name" value="ACYL-COA N-ACYLTRANSFERASES (NAT) SUPERFAMILY PROTEIN"/>
    <property type="match status" value="1"/>
</dbReference>
<sequence length="332" mass="37780">MAATLSLFPIADHHQHFSSHFEPYFKPKFQSFSITIPKFPNSNFTPCFSNSQTSDNSSTSPSISQETQKNPSKFLSFLTNNELKKLDFLQNYTYSCKLSSGYLCIRAMNDFEIDSIVELLAESFAESMLLPNMYLKLLGFLVKQYLIERRSLIPHTVTLIGFFRLGENFGDEIEIGELSGTVEISFDGKGANSSPPTPIPPKNCPYICNMTVKKEFRRRGIGWHLLKASEELVSSMSSTRDVYLHCRLIDTAPFTMYKKAGYEVVKTDSFLILLTLQRRKHLMRKSLPNVSQSWETVITEGEEEERPSVVATSETETLLFNEVVRNSPDIDK</sequence>
<dbReference type="InterPro" id="IPR000182">
    <property type="entry name" value="GNAT_dom"/>
</dbReference>
<dbReference type="Proteomes" id="UP001443914">
    <property type="component" value="Unassembled WGS sequence"/>
</dbReference>
<protein>
    <recommendedName>
        <fullName evidence="1">N-acetyltransferase domain-containing protein</fullName>
    </recommendedName>
</protein>
<dbReference type="PROSITE" id="PS51186">
    <property type="entry name" value="GNAT"/>
    <property type="match status" value="1"/>
</dbReference>
<dbReference type="Pfam" id="PF00583">
    <property type="entry name" value="Acetyltransf_1"/>
    <property type="match status" value="1"/>
</dbReference>
<dbReference type="EMBL" id="JBDFQZ010000007">
    <property type="protein sequence ID" value="KAK9707347.1"/>
    <property type="molecule type" value="Genomic_DNA"/>
</dbReference>
<evidence type="ECO:0000313" key="2">
    <source>
        <dbReference type="EMBL" id="KAK9707347.1"/>
    </source>
</evidence>
<keyword evidence="3" id="KW-1185">Reference proteome</keyword>
<name>A0AAW1JSJ3_SAPOF</name>
<dbReference type="Gene3D" id="3.40.630.30">
    <property type="match status" value="1"/>
</dbReference>
<gene>
    <name evidence="2" type="ORF">RND81_07G191200</name>
</gene>
<dbReference type="AlphaFoldDB" id="A0AAW1JSJ3"/>
<dbReference type="InterPro" id="IPR016181">
    <property type="entry name" value="Acyl_CoA_acyltransferase"/>
</dbReference>